<reference evidence="2 4" key="2">
    <citation type="submission" date="2017-03" db="EMBL/GenBank/DDBJ databases">
        <title>Whole genome sequences of fourteen strains of Bradyrhizobium canariense and one strain of Bradyrhizobium japonicum isolated from Lupinus (Papilionoideae: Genisteae) species in Algeria.</title>
        <authorList>
            <person name="Crovadore J."/>
            <person name="Chekireb D."/>
            <person name="Brachmann A."/>
            <person name="Chablais R."/>
            <person name="Cochard B."/>
            <person name="Lefort F."/>
        </authorList>
    </citation>
    <scope>NUCLEOTIDE SEQUENCE [LARGE SCALE GENOMIC DNA]</scope>
    <source>
        <strain evidence="2 4">UBMA197</strain>
    </source>
</reference>
<dbReference type="Proteomes" id="UP000181962">
    <property type="component" value="Chromosome"/>
</dbReference>
<evidence type="ECO:0000313" key="4">
    <source>
        <dbReference type="Proteomes" id="UP000193335"/>
    </source>
</evidence>
<dbReference type="AlphaFoldDB" id="A0A1L3FL66"/>
<dbReference type="Proteomes" id="UP000193335">
    <property type="component" value="Unassembled WGS sequence"/>
</dbReference>
<evidence type="ECO:0000313" key="2">
    <source>
        <dbReference type="EMBL" id="OSJ25003.1"/>
    </source>
</evidence>
<sequence>MTRGSARLDLGFRDFVPSSSPFKVDTTNLMLDHLATTAWSALQEPPSTAQDADVSRGRRVYAQISAARLA</sequence>
<reference evidence="1 3" key="1">
    <citation type="submission" date="2016-11" db="EMBL/GenBank/DDBJ databases">
        <title>Complete Genome Sequence of Bradyrhizobium sp. strain J5, an isolated from soybean nodule in Hokkaido.</title>
        <authorList>
            <person name="Kanehara K."/>
        </authorList>
    </citation>
    <scope>NUCLEOTIDE SEQUENCE [LARGE SCALE GENOMIC DNA]</scope>
    <source>
        <strain evidence="1 3">J5</strain>
    </source>
</reference>
<evidence type="ECO:0000313" key="3">
    <source>
        <dbReference type="Proteomes" id="UP000181962"/>
    </source>
</evidence>
<name>A0A1L3FL66_BRAJP</name>
<proteinExistence type="predicted"/>
<evidence type="ECO:0000313" key="1">
    <source>
        <dbReference type="EMBL" id="APG14075.1"/>
    </source>
</evidence>
<dbReference type="EMBL" id="NAFL01000281">
    <property type="protein sequence ID" value="OSJ25003.1"/>
    <property type="molecule type" value="Genomic_DNA"/>
</dbReference>
<organism evidence="1 3">
    <name type="scientific">Bradyrhizobium japonicum</name>
    <dbReference type="NCBI Taxonomy" id="375"/>
    <lineage>
        <taxon>Bacteria</taxon>
        <taxon>Pseudomonadati</taxon>
        <taxon>Pseudomonadota</taxon>
        <taxon>Alphaproteobacteria</taxon>
        <taxon>Hyphomicrobiales</taxon>
        <taxon>Nitrobacteraceae</taxon>
        <taxon>Bradyrhizobium</taxon>
    </lineage>
</organism>
<dbReference type="EMBL" id="CP017637">
    <property type="protein sequence ID" value="APG14075.1"/>
    <property type="molecule type" value="Genomic_DNA"/>
</dbReference>
<gene>
    <name evidence="1" type="ORF">BKD09_37550</name>
    <name evidence="2" type="ORF">BSZ19_40705</name>
</gene>
<accession>A0A1L3FL66</accession>
<protein>
    <submittedName>
        <fullName evidence="1">Uncharacterized protein</fullName>
    </submittedName>
</protein>